<feature type="coiled-coil region" evidence="8">
    <location>
        <begin position="59"/>
        <end position="91"/>
    </location>
</feature>
<dbReference type="PROSITE" id="PS01143">
    <property type="entry name" value="RIBOSOMAL_L31"/>
    <property type="match status" value="1"/>
</dbReference>
<evidence type="ECO:0000256" key="4">
    <source>
        <dbReference type="ARBA" id="ARBA00022980"/>
    </source>
</evidence>
<dbReference type="NCBIfam" id="NF000612">
    <property type="entry name" value="PRK00019.1"/>
    <property type="match status" value="1"/>
</dbReference>
<dbReference type="Proteomes" id="UP000063919">
    <property type="component" value="Chromosome"/>
</dbReference>
<keyword evidence="3 7" id="KW-0694">RNA-binding</keyword>
<dbReference type="InterPro" id="IPR042105">
    <property type="entry name" value="Ribosomal_bL31_sf"/>
</dbReference>
<reference evidence="9 10" key="1">
    <citation type="journal article" date="2015" name="Genome Announc.">
        <title>Complete Genome Sequence of Spiroplasma cantharicola CC-1T (DSM 21588), a Bacterium Isolated from Soldier Beetle (Cantharis carolinus).</title>
        <authorList>
            <person name="Lo W.S."/>
            <person name="Liu P.Y."/>
            <person name="Kuo C.H."/>
        </authorList>
    </citation>
    <scope>NUCLEOTIDE SEQUENCE [LARGE SCALE GENOMIC DNA]</scope>
    <source>
        <strain evidence="9 10">CC-1</strain>
    </source>
</reference>
<dbReference type="SUPFAM" id="SSF143800">
    <property type="entry name" value="L28p-like"/>
    <property type="match status" value="1"/>
</dbReference>
<gene>
    <name evidence="7 9" type="primary">rpmE</name>
    <name evidence="9" type="ORF">SCANT_v1c09790</name>
</gene>
<dbReference type="GO" id="GO:0003735">
    <property type="term" value="F:structural constituent of ribosome"/>
    <property type="evidence" value="ECO:0007669"/>
    <property type="project" value="InterPro"/>
</dbReference>
<evidence type="ECO:0000256" key="5">
    <source>
        <dbReference type="ARBA" id="ARBA00023274"/>
    </source>
</evidence>
<dbReference type="InterPro" id="IPR034704">
    <property type="entry name" value="Ribosomal_bL28/bL31-like_sf"/>
</dbReference>
<name>A0A0M4JT77_9MOLU</name>
<evidence type="ECO:0000256" key="2">
    <source>
        <dbReference type="ARBA" id="ARBA00022730"/>
    </source>
</evidence>
<dbReference type="GO" id="GO:0006412">
    <property type="term" value="P:translation"/>
    <property type="evidence" value="ECO:0007669"/>
    <property type="project" value="UniProtKB-UniRule"/>
</dbReference>
<evidence type="ECO:0000313" key="9">
    <source>
        <dbReference type="EMBL" id="ALD66885.1"/>
    </source>
</evidence>
<evidence type="ECO:0000256" key="1">
    <source>
        <dbReference type="ARBA" id="ARBA00009296"/>
    </source>
</evidence>
<dbReference type="RefSeq" id="WP_053946625.1">
    <property type="nucleotide sequence ID" value="NZ_CP012622.1"/>
</dbReference>
<keyword evidence="5 7" id="KW-0687">Ribonucleoprotein</keyword>
<dbReference type="PANTHER" id="PTHR33280">
    <property type="entry name" value="50S RIBOSOMAL PROTEIN L31, CHLOROPLASTIC"/>
    <property type="match status" value="1"/>
</dbReference>
<dbReference type="STRING" id="362837.SCANT_v1c09790"/>
<organism evidence="9 10">
    <name type="scientific">Spiroplasma cantharicola</name>
    <dbReference type="NCBI Taxonomy" id="362837"/>
    <lineage>
        <taxon>Bacteria</taxon>
        <taxon>Bacillati</taxon>
        <taxon>Mycoplasmatota</taxon>
        <taxon>Mollicutes</taxon>
        <taxon>Entomoplasmatales</taxon>
        <taxon>Spiroplasmataceae</taxon>
        <taxon>Spiroplasma</taxon>
    </lineage>
</organism>
<dbReference type="Gene3D" id="4.10.830.30">
    <property type="entry name" value="Ribosomal protein L31"/>
    <property type="match status" value="1"/>
</dbReference>
<dbReference type="PATRIC" id="fig|362837.3.peg.996"/>
<dbReference type="GO" id="GO:0005840">
    <property type="term" value="C:ribosome"/>
    <property type="evidence" value="ECO:0007669"/>
    <property type="project" value="UniProtKB-KW"/>
</dbReference>
<dbReference type="HAMAP" id="MF_00501">
    <property type="entry name" value="Ribosomal_bL31_1"/>
    <property type="match status" value="1"/>
</dbReference>
<dbReference type="GO" id="GO:0019843">
    <property type="term" value="F:rRNA binding"/>
    <property type="evidence" value="ECO:0007669"/>
    <property type="project" value="UniProtKB-KW"/>
</dbReference>
<dbReference type="InterPro" id="IPR002150">
    <property type="entry name" value="Ribosomal_bL31"/>
</dbReference>
<dbReference type="EMBL" id="CP012622">
    <property type="protein sequence ID" value="ALD66885.1"/>
    <property type="molecule type" value="Genomic_DNA"/>
</dbReference>
<comment type="caution">
    <text evidence="7">Lacks conserved residue(s) required for the propagation of feature annotation.</text>
</comment>
<evidence type="ECO:0000256" key="3">
    <source>
        <dbReference type="ARBA" id="ARBA00022884"/>
    </source>
</evidence>
<dbReference type="OrthoDB" id="9803251at2"/>
<dbReference type="GO" id="GO:1990904">
    <property type="term" value="C:ribonucleoprotein complex"/>
    <property type="evidence" value="ECO:0007669"/>
    <property type="project" value="UniProtKB-KW"/>
</dbReference>
<evidence type="ECO:0000256" key="7">
    <source>
        <dbReference type="HAMAP-Rule" id="MF_00501"/>
    </source>
</evidence>
<evidence type="ECO:0000256" key="6">
    <source>
        <dbReference type="ARBA" id="ARBA00035687"/>
    </source>
</evidence>
<keyword evidence="2 7" id="KW-0699">rRNA-binding</keyword>
<dbReference type="NCBIfam" id="TIGR00105">
    <property type="entry name" value="L31"/>
    <property type="match status" value="1"/>
</dbReference>
<proteinExistence type="inferred from homology"/>
<evidence type="ECO:0000313" key="10">
    <source>
        <dbReference type="Proteomes" id="UP000063919"/>
    </source>
</evidence>
<keyword evidence="8" id="KW-0175">Coiled coil</keyword>
<dbReference type="AlphaFoldDB" id="A0A0M4JT77"/>
<comment type="similarity">
    <text evidence="1 7">Belongs to the bacterial ribosomal protein bL31 family. Type A subfamily.</text>
</comment>
<dbReference type="PRINTS" id="PR01249">
    <property type="entry name" value="RIBOSOMALL31"/>
</dbReference>
<dbReference type="PANTHER" id="PTHR33280:SF1">
    <property type="entry name" value="LARGE RIBOSOMAL SUBUNIT PROTEIN BL31C"/>
    <property type="match status" value="1"/>
</dbReference>
<protein>
    <recommendedName>
        <fullName evidence="6 7">Large ribosomal subunit protein bL31</fullName>
    </recommendedName>
</protein>
<accession>A0A0M4JT77</accession>
<dbReference type="Pfam" id="PF01197">
    <property type="entry name" value="Ribosomal_L31"/>
    <property type="match status" value="1"/>
</dbReference>
<keyword evidence="4 7" id="KW-0689">Ribosomal protein</keyword>
<comment type="subunit">
    <text evidence="7">Part of the 50S ribosomal subunit.</text>
</comment>
<dbReference type="InterPro" id="IPR027491">
    <property type="entry name" value="Ribosomal_bL31_A"/>
</dbReference>
<sequence>MPKANIHPQYFEAKIVCTTCSNEFMSGSTKGEEVRIDTCSNCHPYYTGKQNFANAEGRVEKFKEKFVKKDAKLAEAEKASLAQKAENEKKAKEAKK</sequence>
<dbReference type="KEGG" id="scj:SCANT_v1c09790"/>
<comment type="function">
    <text evidence="7">Binds the 23S rRNA.</text>
</comment>
<keyword evidence="10" id="KW-1185">Reference proteome</keyword>
<evidence type="ECO:0000256" key="8">
    <source>
        <dbReference type="SAM" id="Coils"/>
    </source>
</evidence>